<dbReference type="AlphaFoldDB" id="A0AAV5RLX1"/>
<feature type="compositionally biased region" description="Acidic residues" evidence="1">
    <location>
        <begin position="108"/>
        <end position="123"/>
    </location>
</feature>
<feature type="region of interest" description="Disordered" evidence="1">
    <location>
        <begin position="64"/>
        <end position="172"/>
    </location>
</feature>
<keyword evidence="4" id="KW-1185">Reference proteome</keyword>
<accession>A0AAV5RLX1</accession>
<evidence type="ECO:0000313" key="4">
    <source>
        <dbReference type="Proteomes" id="UP001362899"/>
    </source>
</evidence>
<feature type="compositionally biased region" description="Basic and acidic residues" evidence="1">
    <location>
        <begin position="220"/>
        <end position="230"/>
    </location>
</feature>
<proteinExistence type="predicted"/>
<dbReference type="InterPro" id="IPR057511">
    <property type="entry name" value="WH_GDS1"/>
</dbReference>
<gene>
    <name evidence="3" type="ORF">DASB73_030790</name>
</gene>
<comment type="caution">
    <text evidence="3">The sequence shown here is derived from an EMBL/GenBank/DDBJ whole genome shotgun (WGS) entry which is preliminary data.</text>
</comment>
<protein>
    <recommendedName>
        <fullName evidence="2">GDS1 winged helix domain-containing protein</fullName>
    </recommendedName>
</protein>
<feature type="domain" description="GDS1 winged helix" evidence="2">
    <location>
        <begin position="11"/>
        <end position="98"/>
    </location>
</feature>
<dbReference type="EMBL" id="BTGC01000008">
    <property type="protein sequence ID" value="GMM52116.1"/>
    <property type="molecule type" value="Genomic_DNA"/>
</dbReference>
<name>A0AAV5RLX1_STABA</name>
<reference evidence="3 4" key="1">
    <citation type="journal article" date="2023" name="Elife">
        <title>Identification of key yeast species and microbe-microbe interactions impacting larval growth of Drosophila in the wild.</title>
        <authorList>
            <person name="Mure A."/>
            <person name="Sugiura Y."/>
            <person name="Maeda R."/>
            <person name="Honda K."/>
            <person name="Sakurai N."/>
            <person name="Takahashi Y."/>
            <person name="Watada M."/>
            <person name="Katoh T."/>
            <person name="Gotoh A."/>
            <person name="Gotoh Y."/>
            <person name="Taniguchi I."/>
            <person name="Nakamura K."/>
            <person name="Hayashi T."/>
            <person name="Katayama T."/>
            <person name="Uemura T."/>
            <person name="Hattori Y."/>
        </authorList>
    </citation>
    <scope>NUCLEOTIDE SEQUENCE [LARGE SCALE GENOMIC DNA]</scope>
    <source>
        <strain evidence="3 4">SB-73</strain>
    </source>
</reference>
<feature type="region of interest" description="Disordered" evidence="1">
    <location>
        <begin position="220"/>
        <end position="245"/>
    </location>
</feature>
<organism evidence="3 4">
    <name type="scientific">Starmerella bacillaris</name>
    <name type="common">Yeast</name>
    <name type="synonym">Candida zemplinina</name>
    <dbReference type="NCBI Taxonomy" id="1247836"/>
    <lineage>
        <taxon>Eukaryota</taxon>
        <taxon>Fungi</taxon>
        <taxon>Dikarya</taxon>
        <taxon>Ascomycota</taxon>
        <taxon>Saccharomycotina</taxon>
        <taxon>Dipodascomycetes</taxon>
        <taxon>Dipodascales</taxon>
        <taxon>Trichomonascaceae</taxon>
        <taxon>Starmerella</taxon>
    </lineage>
</organism>
<evidence type="ECO:0000259" key="2">
    <source>
        <dbReference type="Pfam" id="PF25318"/>
    </source>
</evidence>
<sequence length="258" mass="29424">MNEAMDQTALLVSLCIKVLKNSSPKGMTTKELAAALDYEQTEGFNGISSSILSSKLNAVFRRMHNDSPRPSQEQLTNLPLTRNPSSDVPRRLVYRYTPPETTANSDIINEEDESEEISSSDEQNEPRTPRDSSDNEDIDLSKKRKQNFSNENTSNRKSKIRRTEEANSNTTSKVEPYKWKPYESMQLKYTPPKVNLYYDTIGYDTLTSALNEKSHTYVSKEQDELKKPVSEIEAPSGSDWDFQRPESFTLNDIDSFVI</sequence>
<evidence type="ECO:0000313" key="3">
    <source>
        <dbReference type="EMBL" id="GMM52116.1"/>
    </source>
</evidence>
<feature type="compositionally biased region" description="Polar residues" evidence="1">
    <location>
        <begin position="68"/>
        <end position="86"/>
    </location>
</feature>
<feature type="compositionally biased region" description="Basic and acidic residues" evidence="1">
    <location>
        <begin position="124"/>
        <end position="133"/>
    </location>
</feature>
<dbReference type="Pfam" id="PF25318">
    <property type="entry name" value="WHD_GDS1"/>
    <property type="match status" value="1"/>
</dbReference>
<dbReference type="Proteomes" id="UP001362899">
    <property type="component" value="Unassembled WGS sequence"/>
</dbReference>
<evidence type="ECO:0000256" key="1">
    <source>
        <dbReference type="SAM" id="MobiDB-lite"/>
    </source>
</evidence>